<evidence type="ECO:0000256" key="5">
    <source>
        <dbReference type="ARBA" id="ARBA00023136"/>
    </source>
</evidence>
<dbReference type="EMBL" id="JAACFV010000061">
    <property type="protein sequence ID" value="KAF7507903.1"/>
    <property type="molecule type" value="Genomic_DNA"/>
</dbReference>
<feature type="transmembrane region" description="Helical" evidence="6">
    <location>
        <begin position="373"/>
        <end position="393"/>
    </location>
</feature>
<comment type="subcellular location">
    <subcellularLocation>
        <location evidence="1">Membrane</location>
        <topology evidence="1">Multi-pass membrane protein</topology>
    </subcellularLocation>
</comment>
<feature type="transmembrane region" description="Helical" evidence="6">
    <location>
        <begin position="119"/>
        <end position="142"/>
    </location>
</feature>
<feature type="transmembrane region" description="Helical" evidence="6">
    <location>
        <begin position="271"/>
        <end position="292"/>
    </location>
</feature>
<evidence type="ECO:0000256" key="6">
    <source>
        <dbReference type="SAM" id="Phobius"/>
    </source>
</evidence>
<feature type="transmembrane region" description="Helical" evidence="6">
    <location>
        <begin position="39"/>
        <end position="65"/>
    </location>
</feature>
<feature type="transmembrane region" description="Helical" evidence="6">
    <location>
        <begin position="312"/>
        <end position="337"/>
    </location>
</feature>
<name>A0A8H7AF22_9EURO</name>
<evidence type="ECO:0008006" key="9">
    <source>
        <dbReference type="Google" id="ProtNLM"/>
    </source>
</evidence>
<sequence>MHLSISKPGRNNVMEQNVAEDAKLAELGYEQELKRSFSLLGMIGFSFSIVTSWSALAGVLIVGIGAGGPPVLVYSWIGVCIVTLAVAHSLADMCSAYPVNGGQYSWVALLAPPKIARGLSWVTGWFMITGIVAMGATNNFIAANFLLGMANLSHPDYVIQRWHTTLVSYLVGIIAACVNIFIPRSLNKVSTAALCWNLLSFFVIIITVLATNDHKQSSSFVWKDFQNFTGFGPAMASIAGLLQAFFGMCCYDAPAHMTEEMKNASKEAPRAIIMSVWLGAITGFVFLVSIFYCIGDIETTATSPTGVPLIQIFIDSTGSVPGSCTLTAMITIICILGSNSLMAEGSRSLFAFARDHGLPFSKFFAKVSPQRRVPTNSVLLCLGVQLAMQSIYFGSYTGFATVIAIATQGFYVSYAIPLFARLLARFTGHAKVLPGPYSLGRYGVWVNLVGFLFLAFASITFNFPSISPVEKDNMNYTSAAVGVIGLVSLLTWIFDGRKNFTGPATGSMVNAIEAEGRNDRRGAATEEDTHRESISDVAVKIEKDF</sequence>
<dbReference type="Pfam" id="PF13520">
    <property type="entry name" value="AA_permease_2"/>
    <property type="match status" value="1"/>
</dbReference>
<dbReference type="PANTHER" id="PTHR45649:SF8">
    <property type="entry name" value="PERMEASE, PUTATIVE-RELATED"/>
    <property type="match status" value="1"/>
</dbReference>
<feature type="transmembrane region" description="Helical" evidence="6">
    <location>
        <begin position="162"/>
        <end position="182"/>
    </location>
</feature>
<keyword evidence="4 6" id="KW-1133">Transmembrane helix</keyword>
<evidence type="ECO:0000256" key="4">
    <source>
        <dbReference type="ARBA" id="ARBA00022989"/>
    </source>
</evidence>
<feature type="transmembrane region" description="Helical" evidence="6">
    <location>
        <begin position="476"/>
        <end position="494"/>
    </location>
</feature>
<accession>A0A8H7AF22</accession>
<reference evidence="7" key="1">
    <citation type="submission" date="2020-02" db="EMBL/GenBank/DDBJ databases">
        <authorList>
            <person name="Palmer J.M."/>
        </authorList>
    </citation>
    <scope>NUCLEOTIDE SEQUENCE</scope>
    <source>
        <strain evidence="7">EPUS1.4</strain>
        <tissue evidence="7">Thallus</tissue>
    </source>
</reference>
<gene>
    <name evidence="7" type="ORF">GJ744_009937</name>
</gene>
<keyword evidence="5 6" id="KW-0472">Membrane</keyword>
<organism evidence="7 8">
    <name type="scientific">Endocarpon pusillum</name>
    <dbReference type="NCBI Taxonomy" id="364733"/>
    <lineage>
        <taxon>Eukaryota</taxon>
        <taxon>Fungi</taxon>
        <taxon>Dikarya</taxon>
        <taxon>Ascomycota</taxon>
        <taxon>Pezizomycotina</taxon>
        <taxon>Eurotiomycetes</taxon>
        <taxon>Chaetothyriomycetidae</taxon>
        <taxon>Verrucariales</taxon>
        <taxon>Verrucariaceae</taxon>
        <taxon>Endocarpon</taxon>
    </lineage>
</organism>
<feature type="transmembrane region" description="Helical" evidence="6">
    <location>
        <begin position="399"/>
        <end position="423"/>
    </location>
</feature>
<keyword evidence="8" id="KW-1185">Reference proteome</keyword>
<feature type="transmembrane region" description="Helical" evidence="6">
    <location>
        <begin position="231"/>
        <end position="251"/>
    </location>
</feature>
<keyword evidence="2" id="KW-0813">Transport</keyword>
<evidence type="ECO:0000256" key="2">
    <source>
        <dbReference type="ARBA" id="ARBA00022448"/>
    </source>
</evidence>
<feature type="transmembrane region" description="Helical" evidence="6">
    <location>
        <begin position="71"/>
        <end position="91"/>
    </location>
</feature>
<feature type="transmembrane region" description="Helical" evidence="6">
    <location>
        <begin position="444"/>
        <end position="464"/>
    </location>
</feature>
<protein>
    <recommendedName>
        <fullName evidence="9">GABA permease</fullName>
    </recommendedName>
</protein>
<dbReference type="Gene3D" id="1.20.1740.10">
    <property type="entry name" value="Amino acid/polyamine transporter I"/>
    <property type="match status" value="1"/>
</dbReference>
<dbReference type="AlphaFoldDB" id="A0A8H7AF22"/>
<proteinExistence type="predicted"/>
<feature type="transmembrane region" description="Helical" evidence="6">
    <location>
        <begin position="194"/>
        <end position="211"/>
    </location>
</feature>
<dbReference type="InterPro" id="IPR002293">
    <property type="entry name" value="AA/rel_permease1"/>
</dbReference>
<dbReference type="Proteomes" id="UP000606974">
    <property type="component" value="Unassembled WGS sequence"/>
</dbReference>
<comment type="caution">
    <text evidence="7">The sequence shown here is derived from an EMBL/GenBank/DDBJ whole genome shotgun (WGS) entry which is preliminary data.</text>
</comment>
<evidence type="ECO:0000313" key="8">
    <source>
        <dbReference type="Proteomes" id="UP000606974"/>
    </source>
</evidence>
<evidence type="ECO:0000313" key="7">
    <source>
        <dbReference type="EMBL" id="KAF7507903.1"/>
    </source>
</evidence>
<dbReference type="GO" id="GO:0016020">
    <property type="term" value="C:membrane"/>
    <property type="evidence" value="ECO:0007669"/>
    <property type="project" value="UniProtKB-SubCell"/>
</dbReference>
<evidence type="ECO:0000256" key="3">
    <source>
        <dbReference type="ARBA" id="ARBA00022692"/>
    </source>
</evidence>
<dbReference type="PIRSF" id="PIRSF006060">
    <property type="entry name" value="AA_transporter"/>
    <property type="match status" value="1"/>
</dbReference>
<dbReference type="PANTHER" id="PTHR45649">
    <property type="entry name" value="AMINO-ACID PERMEASE BAT1"/>
    <property type="match status" value="1"/>
</dbReference>
<keyword evidence="3 6" id="KW-0812">Transmembrane</keyword>
<dbReference type="OrthoDB" id="3257095at2759"/>
<dbReference type="GO" id="GO:0022857">
    <property type="term" value="F:transmembrane transporter activity"/>
    <property type="evidence" value="ECO:0007669"/>
    <property type="project" value="InterPro"/>
</dbReference>
<evidence type="ECO:0000256" key="1">
    <source>
        <dbReference type="ARBA" id="ARBA00004141"/>
    </source>
</evidence>